<keyword evidence="15" id="KW-1185">Reference proteome</keyword>
<evidence type="ECO:0000256" key="10">
    <source>
        <dbReference type="ARBA" id="ARBA00023242"/>
    </source>
</evidence>
<keyword evidence="4" id="KW-0677">Repeat</keyword>
<dbReference type="GO" id="GO:0005634">
    <property type="term" value="C:nucleus"/>
    <property type="evidence" value="ECO:0007669"/>
    <property type="project" value="UniProtKB-SubCell"/>
</dbReference>
<sequence>MDVSPTLHDHFKADLFDLVTCTDYDLSTTTDYWPLADLEDHRNVNNNNNNNNNTNNTNTSTTNNNNVPVGEVMAPNWTYSTYPDPSVTPVTSTGLAHKEKDTSDKMWGGGGTTEKVVNSATGNTIIITFPPTADGSRPVPDAADAAYNPSPPMTEHNNLELFNSILNEKPYEGVVSHNHRSPASDCVSYVSACSGYSDSGISTSLEDTASPNGNGHDHVDFERLVDTAVDSLVYSPGAGGLGPVEEGGLEGGYMQTQMSYPTLVTQSSDVSSILEGALRGTVRRPPGPPQNLPPLTKLSEAKTLTLMSNMTPLPPLATAFKAEQLNGVAAAAAHISSSSMYITAPYDYRPPPPPPPPEEDYGSLDASFTKLSTATSSTKIGDSSDKPKKRKYTKRAAGEEPSTKGRLLHFCHICNKGFKDKYSVNVHIRTHTGEKPFNCELCGKCFRQKAHLAKHIQIHTAPKPPGKR</sequence>
<organism evidence="14 15">
    <name type="scientific">Petrolisthes cinctipes</name>
    <name type="common">Flat porcelain crab</name>
    <dbReference type="NCBI Taxonomy" id="88211"/>
    <lineage>
        <taxon>Eukaryota</taxon>
        <taxon>Metazoa</taxon>
        <taxon>Ecdysozoa</taxon>
        <taxon>Arthropoda</taxon>
        <taxon>Crustacea</taxon>
        <taxon>Multicrustacea</taxon>
        <taxon>Malacostraca</taxon>
        <taxon>Eumalacostraca</taxon>
        <taxon>Eucarida</taxon>
        <taxon>Decapoda</taxon>
        <taxon>Pleocyemata</taxon>
        <taxon>Anomura</taxon>
        <taxon>Galatheoidea</taxon>
        <taxon>Porcellanidae</taxon>
        <taxon>Petrolisthes</taxon>
    </lineage>
</organism>
<dbReference type="SUPFAM" id="SSF57667">
    <property type="entry name" value="beta-beta-alpha zinc fingers"/>
    <property type="match status" value="1"/>
</dbReference>
<evidence type="ECO:0000256" key="1">
    <source>
        <dbReference type="ARBA" id="ARBA00004123"/>
    </source>
</evidence>
<reference evidence="14" key="1">
    <citation type="submission" date="2023-10" db="EMBL/GenBank/DDBJ databases">
        <title>Genome assemblies of two species of porcelain crab, Petrolisthes cinctipes and Petrolisthes manimaculis (Anomura: Porcellanidae).</title>
        <authorList>
            <person name="Angst P."/>
        </authorList>
    </citation>
    <scope>NUCLEOTIDE SEQUENCE</scope>
    <source>
        <strain evidence="14">PB745_01</strain>
        <tissue evidence="14">Gill</tissue>
    </source>
</reference>
<dbReference type="InterPro" id="IPR050717">
    <property type="entry name" value="C2H2-ZF_Transcription_Reg"/>
</dbReference>
<evidence type="ECO:0000256" key="12">
    <source>
        <dbReference type="SAM" id="MobiDB-lite"/>
    </source>
</evidence>
<feature type="region of interest" description="Disordered" evidence="12">
    <location>
        <begin position="43"/>
        <end position="67"/>
    </location>
</feature>
<keyword evidence="3" id="KW-0479">Metal-binding</keyword>
<dbReference type="PROSITE" id="PS50157">
    <property type="entry name" value="ZINC_FINGER_C2H2_2"/>
    <property type="match status" value="2"/>
</dbReference>
<dbReference type="PROSITE" id="PS00028">
    <property type="entry name" value="ZINC_FINGER_C2H2_1"/>
    <property type="match status" value="2"/>
</dbReference>
<keyword evidence="5 11" id="KW-0863">Zinc-finger</keyword>
<keyword evidence="7" id="KW-0805">Transcription regulation</keyword>
<evidence type="ECO:0000259" key="13">
    <source>
        <dbReference type="PROSITE" id="PS50157"/>
    </source>
</evidence>
<dbReference type="InterPro" id="IPR036236">
    <property type="entry name" value="Znf_C2H2_sf"/>
</dbReference>
<evidence type="ECO:0000256" key="5">
    <source>
        <dbReference type="ARBA" id="ARBA00022771"/>
    </source>
</evidence>
<feature type="domain" description="C2H2-type" evidence="13">
    <location>
        <begin position="437"/>
        <end position="464"/>
    </location>
</feature>
<comment type="similarity">
    <text evidence="2">Belongs to the krueppel C2H2-type zinc-finger protein family.</text>
</comment>
<evidence type="ECO:0000313" key="15">
    <source>
        <dbReference type="Proteomes" id="UP001286313"/>
    </source>
</evidence>
<evidence type="ECO:0000256" key="8">
    <source>
        <dbReference type="ARBA" id="ARBA00023125"/>
    </source>
</evidence>
<dbReference type="AlphaFoldDB" id="A0AAE1BH28"/>
<comment type="subcellular location">
    <subcellularLocation>
        <location evidence="1">Nucleus</location>
    </subcellularLocation>
</comment>
<dbReference type="GO" id="GO:0000977">
    <property type="term" value="F:RNA polymerase II transcription regulatory region sequence-specific DNA binding"/>
    <property type="evidence" value="ECO:0007669"/>
    <property type="project" value="TreeGrafter"/>
</dbReference>
<keyword evidence="6" id="KW-0862">Zinc</keyword>
<dbReference type="PANTHER" id="PTHR14196">
    <property type="entry name" value="ODD-SKIPPED - RELATED"/>
    <property type="match status" value="1"/>
</dbReference>
<proteinExistence type="inferred from homology"/>
<gene>
    <name evidence="14" type="ORF">Pcinc_043247</name>
</gene>
<evidence type="ECO:0000256" key="3">
    <source>
        <dbReference type="ARBA" id="ARBA00022723"/>
    </source>
</evidence>
<feature type="compositionally biased region" description="Polar residues" evidence="12">
    <location>
        <begin position="372"/>
        <end position="381"/>
    </location>
</feature>
<dbReference type="GO" id="GO:0048619">
    <property type="term" value="P:embryonic hindgut morphogenesis"/>
    <property type="evidence" value="ECO:0007669"/>
    <property type="project" value="TreeGrafter"/>
</dbReference>
<feature type="domain" description="C2H2-type" evidence="13">
    <location>
        <begin position="409"/>
        <end position="436"/>
    </location>
</feature>
<evidence type="ECO:0000256" key="2">
    <source>
        <dbReference type="ARBA" id="ARBA00006991"/>
    </source>
</evidence>
<feature type="compositionally biased region" description="Low complexity" evidence="12">
    <location>
        <begin position="44"/>
        <end position="66"/>
    </location>
</feature>
<keyword evidence="9" id="KW-0804">Transcription</keyword>
<name>A0AAE1BH28_PETCI</name>
<dbReference type="InterPro" id="IPR013087">
    <property type="entry name" value="Znf_C2H2_type"/>
</dbReference>
<protein>
    <recommendedName>
        <fullName evidence="13">C2H2-type domain-containing protein</fullName>
    </recommendedName>
</protein>
<dbReference type="Pfam" id="PF00096">
    <property type="entry name" value="zf-C2H2"/>
    <property type="match status" value="2"/>
</dbReference>
<evidence type="ECO:0000256" key="6">
    <source>
        <dbReference type="ARBA" id="ARBA00022833"/>
    </source>
</evidence>
<evidence type="ECO:0000313" key="14">
    <source>
        <dbReference type="EMBL" id="KAK3850022.1"/>
    </source>
</evidence>
<dbReference type="GO" id="GO:0009880">
    <property type="term" value="P:embryonic pattern specification"/>
    <property type="evidence" value="ECO:0007669"/>
    <property type="project" value="TreeGrafter"/>
</dbReference>
<dbReference type="FunFam" id="3.30.160.60:FF:001506">
    <property type="entry name" value="Zinc finger protein"/>
    <property type="match status" value="1"/>
</dbReference>
<dbReference type="GO" id="GO:0000981">
    <property type="term" value="F:DNA-binding transcription factor activity, RNA polymerase II-specific"/>
    <property type="evidence" value="ECO:0007669"/>
    <property type="project" value="TreeGrafter"/>
</dbReference>
<evidence type="ECO:0000256" key="7">
    <source>
        <dbReference type="ARBA" id="ARBA00023015"/>
    </source>
</evidence>
<dbReference type="Gene3D" id="3.30.160.60">
    <property type="entry name" value="Classic Zinc Finger"/>
    <property type="match status" value="2"/>
</dbReference>
<evidence type="ECO:0000256" key="4">
    <source>
        <dbReference type="ARBA" id="ARBA00022737"/>
    </source>
</evidence>
<evidence type="ECO:0000256" key="9">
    <source>
        <dbReference type="ARBA" id="ARBA00023163"/>
    </source>
</evidence>
<evidence type="ECO:0000256" key="11">
    <source>
        <dbReference type="PROSITE-ProRule" id="PRU00042"/>
    </source>
</evidence>
<dbReference type="PANTHER" id="PTHR14196:SF10">
    <property type="entry name" value="C2H2-TYPE DOMAIN-CONTAINING PROTEIN"/>
    <property type="match status" value="1"/>
</dbReference>
<keyword evidence="10" id="KW-0539">Nucleus</keyword>
<dbReference type="EMBL" id="JAWQEG010008582">
    <property type="protein sequence ID" value="KAK3850022.1"/>
    <property type="molecule type" value="Genomic_DNA"/>
</dbReference>
<feature type="region of interest" description="Disordered" evidence="12">
    <location>
        <begin position="372"/>
        <end position="400"/>
    </location>
</feature>
<comment type="caution">
    <text evidence="14">The sequence shown here is derived from an EMBL/GenBank/DDBJ whole genome shotgun (WGS) entry which is preliminary data.</text>
</comment>
<keyword evidence="8" id="KW-0238">DNA-binding</keyword>
<feature type="region of interest" description="Disordered" evidence="12">
    <location>
        <begin position="90"/>
        <end position="111"/>
    </location>
</feature>
<dbReference type="Proteomes" id="UP001286313">
    <property type="component" value="Unassembled WGS sequence"/>
</dbReference>
<accession>A0AAE1BH28</accession>
<dbReference type="SMART" id="SM00355">
    <property type="entry name" value="ZnF_C2H2"/>
    <property type="match status" value="2"/>
</dbReference>
<dbReference type="GO" id="GO:0008270">
    <property type="term" value="F:zinc ion binding"/>
    <property type="evidence" value="ECO:0007669"/>
    <property type="project" value="UniProtKB-KW"/>
</dbReference>